<feature type="chain" id="PRO_5035259722" evidence="2">
    <location>
        <begin position="22"/>
        <end position="137"/>
    </location>
</feature>
<dbReference type="AlphaFoldDB" id="A0A8J5NBT7"/>
<feature type="signal peptide" evidence="2">
    <location>
        <begin position="1"/>
        <end position="21"/>
    </location>
</feature>
<keyword evidence="4" id="KW-1185">Reference proteome</keyword>
<evidence type="ECO:0000313" key="3">
    <source>
        <dbReference type="EMBL" id="KAG7177876.1"/>
    </source>
</evidence>
<protein>
    <submittedName>
        <fullName evidence="3">Uncharacterized protein</fullName>
    </submittedName>
</protein>
<dbReference type="Proteomes" id="UP000747542">
    <property type="component" value="Unassembled WGS sequence"/>
</dbReference>
<evidence type="ECO:0000256" key="1">
    <source>
        <dbReference type="SAM" id="MobiDB-lite"/>
    </source>
</evidence>
<sequence>MTRLLHLVLLRLLLAWREAQALPYQERGWRGGVRVARRSAGGEEGVRVARKKECDGEEECGWRGRSAGGEEERVAGRSAGVRGWGRSAGGEEEAGGEEGVQCSRVYCATTTTLVGPAEDLTVYPAPVFHPQPSSGPK</sequence>
<comment type="caution">
    <text evidence="3">The sequence shown here is derived from an EMBL/GenBank/DDBJ whole genome shotgun (WGS) entry which is preliminary data.</text>
</comment>
<gene>
    <name evidence="3" type="ORF">Hamer_G024039</name>
</gene>
<feature type="region of interest" description="Disordered" evidence="1">
    <location>
        <begin position="59"/>
        <end position="101"/>
    </location>
</feature>
<organism evidence="3 4">
    <name type="scientific">Homarus americanus</name>
    <name type="common">American lobster</name>
    <dbReference type="NCBI Taxonomy" id="6706"/>
    <lineage>
        <taxon>Eukaryota</taxon>
        <taxon>Metazoa</taxon>
        <taxon>Ecdysozoa</taxon>
        <taxon>Arthropoda</taxon>
        <taxon>Crustacea</taxon>
        <taxon>Multicrustacea</taxon>
        <taxon>Malacostraca</taxon>
        <taxon>Eumalacostraca</taxon>
        <taxon>Eucarida</taxon>
        <taxon>Decapoda</taxon>
        <taxon>Pleocyemata</taxon>
        <taxon>Astacidea</taxon>
        <taxon>Nephropoidea</taxon>
        <taxon>Nephropidae</taxon>
        <taxon>Homarus</taxon>
    </lineage>
</organism>
<reference evidence="3" key="1">
    <citation type="journal article" date="2021" name="Sci. Adv.">
        <title>The American lobster genome reveals insights on longevity, neural, and immune adaptations.</title>
        <authorList>
            <person name="Polinski J.M."/>
            <person name="Zimin A.V."/>
            <person name="Clark K.F."/>
            <person name="Kohn A.B."/>
            <person name="Sadowski N."/>
            <person name="Timp W."/>
            <person name="Ptitsyn A."/>
            <person name="Khanna P."/>
            <person name="Romanova D.Y."/>
            <person name="Williams P."/>
            <person name="Greenwood S.J."/>
            <person name="Moroz L.L."/>
            <person name="Walt D.R."/>
            <person name="Bodnar A.G."/>
        </authorList>
    </citation>
    <scope>NUCLEOTIDE SEQUENCE</scope>
    <source>
        <strain evidence="3">GMGI-L3</strain>
    </source>
</reference>
<name>A0A8J5NBT7_HOMAM</name>
<proteinExistence type="predicted"/>
<keyword evidence="2" id="KW-0732">Signal</keyword>
<accession>A0A8J5NBT7</accession>
<evidence type="ECO:0000313" key="4">
    <source>
        <dbReference type="Proteomes" id="UP000747542"/>
    </source>
</evidence>
<evidence type="ECO:0000256" key="2">
    <source>
        <dbReference type="SAM" id="SignalP"/>
    </source>
</evidence>
<dbReference type="EMBL" id="JAHLQT010001460">
    <property type="protein sequence ID" value="KAG7177876.1"/>
    <property type="molecule type" value="Genomic_DNA"/>
</dbReference>